<dbReference type="GeneID" id="82150278"/>
<dbReference type="Gene3D" id="2.40.320.10">
    <property type="entry name" value="Hypothetical Protein Pfu-838710-001"/>
    <property type="match status" value="1"/>
</dbReference>
<evidence type="ECO:0000256" key="1">
    <source>
        <dbReference type="PIRSR" id="PIRSR016487-1"/>
    </source>
</evidence>
<sequence>MGKEIERKFLVKDNSFIQMTTELLHICQTYISDKPEATVRIRVCDDHAWITVKGKNDGAVRDEWEYAIPVNDAMEMAERLAGGWNIDKTRYVVIYEGARWEVDVFHGRHDGLVLAEIELSSASDSFVLPPFIGDEVTGDPRYYNSVLAAHKQL</sequence>
<evidence type="ECO:0000313" key="3">
    <source>
        <dbReference type="EMBL" id="TGG36352.1"/>
    </source>
</evidence>
<dbReference type="InterPro" id="IPR023577">
    <property type="entry name" value="CYTH_domain"/>
</dbReference>
<feature type="domain" description="CYTH" evidence="2">
    <location>
        <begin position="2"/>
        <end position="149"/>
    </location>
</feature>
<evidence type="ECO:0000259" key="2">
    <source>
        <dbReference type="PROSITE" id="PS51707"/>
    </source>
</evidence>
<keyword evidence="4" id="KW-1185">Reference proteome</keyword>
<name>A0A4Z0UZY8_9BACT</name>
<dbReference type="RefSeq" id="WP_135472091.1">
    <property type="nucleotide sequence ID" value="NZ_CASCNC010000034.1"/>
</dbReference>
<dbReference type="SMART" id="SM01118">
    <property type="entry name" value="CYTH"/>
    <property type="match status" value="1"/>
</dbReference>
<comment type="caution">
    <text evidence="3">The sequence shown here is derived from an EMBL/GenBank/DDBJ whole genome shotgun (WGS) entry which is preliminary data.</text>
</comment>
<reference evidence="3 4" key="1">
    <citation type="submission" date="2019-02" db="EMBL/GenBank/DDBJ databases">
        <title>Isolation and identification of novel species under the genus Muribaculum.</title>
        <authorList>
            <person name="Miyake S."/>
            <person name="Ding Y."/>
            <person name="Low A."/>
            <person name="Soh M."/>
            <person name="Seedorf H."/>
        </authorList>
    </citation>
    <scope>NUCLEOTIDE SEQUENCE [LARGE SCALE GENOMIC DNA]</scope>
    <source>
        <strain evidence="3 4">TLL-A3</strain>
    </source>
</reference>
<dbReference type="AlphaFoldDB" id="A0A4Z0UZY8"/>
<feature type="active site" description="Proton acceptor" evidence="1">
    <location>
        <position position="30"/>
    </location>
</feature>
<dbReference type="CDD" id="cd07891">
    <property type="entry name" value="CYTH-like_CthTTM-like_1"/>
    <property type="match status" value="1"/>
</dbReference>
<accession>A0A4Z0UZY8</accession>
<dbReference type="InterPro" id="IPR012042">
    <property type="entry name" value="NeuTTM/CthTTM-like"/>
</dbReference>
<dbReference type="Proteomes" id="UP000297635">
    <property type="component" value="Unassembled WGS sequence"/>
</dbReference>
<dbReference type="PANTHER" id="PTHR40114:SF1">
    <property type="entry name" value="SLR0698 PROTEIN"/>
    <property type="match status" value="1"/>
</dbReference>
<protein>
    <submittedName>
        <fullName evidence="3">CYTH domain-containing protein</fullName>
    </submittedName>
</protein>
<proteinExistence type="predicted"/>
<organism evidence="3 4">
    <name type="scientific">Duncaniella freteri</name>
    <dbReference type="NCBI Taxonomy" id="2530391"/>
    <lineage>
        <taxon>Bacteria</taxon>
        <taxon>Pseudomonadati</taxon>
        <taxon>Bacteroidota</taxon>
        <taxon>Bacteroidia</taxon>
        <taxon>Bacteroidales</taxon>
        <taxon>Muribaculaceae</taxon>
        <taxon>Duncaniella</taxon>
    </lineage>
</organism>
<dbReference type="SUPFAM" id="SSF55154">
    <property type="entry name" value="CYTH-like phosphatases"/>
    <property type="match status" value="1"/>
</dbReference>
<dbReference type="EMBL" id="SJSA01000002">
    <property type="protein sequence ID" value="TGG36352.1"/>
    <property type="molecule type" value="Genomic_DNA"/>
</dbReference>
<dbReference type="InterPro" id="IPR033469">
    <property type="entry name" value="CYTH-like_dom_sf"/>
</dbReference>
<dbReference type="PANTHER" id="PTHR40114">
    <property type="entry name" value="SLR0698 PROTEIN"/>
    <property type="match status" value="1"/>
</dbReference>
<evidence type="ECO:0000313" key="4">
    <source>
        <dbReference type="Proteomes" id="UP000297635"/>
    </source>
</evidence>
<gene>
    <name evidence="3" type="ORF">EZ315_10810</name>
</gene>
<dbReference type="PROSITE" id="PS51707">
    <property type="entry name" value="CYTH"/>
    <property type="match status" value="1"/>
</dbReference>
<dbReference type="Pfam" id="PF01928">
    <property type="entry name" value="CYTH"/>
    <property type="match status" value="1"/>
</dbReference>
<dbReference type="PIRSF" id="PIRSF016487">
    <property type="entry name" value="CYTH_UCP016487"/>
    <property type="match status" value="1"/>
</dbReference>